<dbReference type="GO" id="GO:0004111">
    <property type="term" value="F:creatine kinase activity"/>
    <property type="evidence" value="ECO:0007669"/>
    <property type="project" value="InterPro"/>
</dbReference>
<comment type="caution">
    <text evidence="5">Lacks conserved residue(s) required for the propagation of feature annotation.</text>
</comment>
<reference evidence="7 8" key="1">
    <citation type="journal article" date="2015" name="PeerJ">
        <title>First genomic representation of candidate bacterial phylum KSB3 points to enhanced environmental sensing as a trigger of wastewater bulking.</title>
        <authorList>
            <person name="Sekiguchi Y."/>
            <person name="Ohashi A."/>
            <person name="Parks D.H."/>
            <person name="Yamauchi T."/>
            <person name="Tyson G.W."/>
            <person name="Hugenholtz P."/>
        </authorList>
    </citation>
    <scope>NUCLEOTIDE SEQUENCE [LARGE SCALE GENOMIC DNA]</scope>
</reference>
<evidence type="ECO:0000313" key="7">
    <source>
        <dbReference type="EMBL" id="GAK57968.1"/>
    </source>
</evidence>
<sequence>MKLLPYVISSRVRLARNIKQHRFPHAASTEERQAVCECICRIVRTNPRFQGAELIEIDGLTPLERKVLEEQYVISHTFASQGSSRLLVLQKAQNTSILVNEEDHLRIQGFSSGFHLQEAWQRARQVETSLEECLDFAYADPYGYLTTCPRNAGLGLRASVLMFIPGILMLKRMRPLINHCISAGYTLRGMYGEGSESQGYLLQISNQRAEERNALRLLEDLQTMCHRIILQEQRARTYLLRNSARIFRKEFERARVLLCTAQALDVPAAMQILGIYRLGISSGTIPVVPLFRHKKLQRIDQLFIQIQPAHIYQYVLQHDYAASSCGYNLQNDHPDIIRATLMRQSLTNTQL</sequence>
<evidence type="ECO:0000256" key="4">
    <source>
        <dbReference type="ARBA" id="ARBA00022840"/>
    </source>
</evidence>
<feature type="binding site" evidence="5">
    <location>
        <begin position="157"/>
        <end position="161"/>
    </location>
    <ligand>
        <name>ATP</name>
        <dbReference type="ChEBI" id="CHEBI:30616"/>
    </ligand>
</feature>
<feature type="domain" description="Phosphagen kinase C-terminal" evidence="6">
    <location>
        <begin position="6"/>
        <end position="235"/>
    </location>
</feature>
<keyword evidence="3 5" id="KW-0418">Kinase</keyword>
<dbReference type="STRING" id="1499967.U27_04940"/>
<comment type="similarity">
    <text evidence="5">Belongs to the ATP:guanido phosphotransferase family.</text>
</comment>
<dbReference type="PROSITE" id="PS51510">
    <property type="entry name" value="PHOSPHAGEN_KINASE_C"/>
    <property type="match status" value="1"/>
</dbReference>
<evidence type="ECO:0000256" key="3">
    <source>
        <dbReference type="ARBA" id="ARBA00022777"/>
    </source>
</evidence>
<evidence type="ECO:0000256" key="2">
    <source>
        <dbReference type="ARBA" id="ARBA00022741"/>
    </source>
</evidence>
<keyword evidence="4 5" id="KW-0067">ATP-binding</keyword>
<dbReference type="PANTHER" id="PTHR11547:SF38">
    <property type="entry name" value="ARGININE KINASE 1-RELATED"/>
    <property type="match status" value="1"/>
</dbReference>
<dbReference type="InterPro" id="IPR000749">
    <property type="entry name" value="ATP-guanido_PTrfase"/>
</dbReference>
<proteinExistence type="inferred from homology"/>
<evidence type="ECO:0000259" key="6">
    <source>
        <dbReference type="PROSITE" id="PS51510"/>
    </source>
</evidence>
<dbReference type="InterPro" id="IPR014746">
    <property type="entry name" value="Gln_synth/guanido_kin_cat_dom"/>
</dbReference>
<dbReference type="Proteomes" id="UP000030661">
    <property type="component" value="Unassembled WGS sequence"/>
</dbReference>
<dbReference type="Gene3D" id="3.30.590.10">
    <property type="entry name" value="Glutamine synthetase/guanido kinase, catalytic domain"/>
    <property type="match status" value="1"/>
</dbReference>
<feature type="binding site" evidence="5">
    <location>
        <begin position="9"/>
        <end position="13"/>
    </location>
    <ligand>
        <name>ATP</name>
        <dbReference type="ChEBI" id="CHEBI:30616"/>
    </ligand>
</feature>
<dbReference type="InterPro" id="IPR023660">
    <property type="entry name" value="Arg_Kinase"/>
</dbReference>
<evidence type="ECO:0000256" key="5">
    <source>
        <dbReference type="PROSITE-ProRule" id="PRU00843"/>
    </source>
</evidence>
<dbReference type="InterPro" id="IPR022414">
    <property type="entry name" value="ATP-guanido_PTrfase_cat"/>
</dbReference>
<accession>A0A081C063</accession>
<dbReference type="GO" id="GO:0005615">
    <property type="term" value="C:extracellular space"/>
    <property type="evidence" value="ECO:0007669"/>
    <property type="project" value="TreeGrafter"/>
</dbReference>
<dbReference type="Pfam" id="PF00217">
    <property type="entry name" value="ATP-gua_Ptrans"/>
    <property type="match status" value="1"/>
</dbReference>
<evidence type="ECO:0000313" key="8">
    <source>
        <dbReference type="Proteomes" id="UP000030661"/>
    </source>
</evidence>
<feature type="binding site" evidence="5">
    <location>
        <position position="106"/>
    </location>
    <ligand>
        <name>ATP</name>
        <dbReference type="ChEBI" id="CHEBI:30616"/>
    </ligand>
</feature>
<protein>
    <submittedName>
        <fullName evidence="7">Putative ATP:guanido phosphotransferase</fullName>
    </submittedName>
</protein>
<dbReference type="eggNOG" id="COG3869">
    <property type="taxonomic scope" value="Bacteria"/>
</dbReference>
<dbReference type="AlphaFoldDB" id="A0A081C063"/>
<evidence type="ECO:0000256" key="1">
    <source>
        <dbReference type="ARBA" id="ARBA00022679"/>
    </source>
</evidence>
<dbReference type="CDD" id="cd07930">
    <property type="entry name" value="bacterial_phosphagen_kinase"/>
    <property type="match status" value="1"/>
</dbReference>
<gene>
    <name evidence="7" type="ORF">U27_04940</name>
</gene>
<feature type="binding site" evidence="5">
    <location>
        <begin position="188"/>
        <end position="193"/>
    </location>
    <ligand>
        <name>ATP</name>
        <dbReference type="ChEBI" id="CHEBI:30616"/>
    </ligand>
</feature>
<keyword evidence="8" id="KW-1185">Reference proteome</keyword>
<dbReference type="EMBL" id="DF820466">
    <property type="protein sequence ID" value="GAK57968.1"/>
    <property type="molecule type" value="Genomic_DNA"/>
</dbReference>
<keyword evidence="2 5" id="KW-0547">Nucleotide-binding</keyword>
<name>A0A081C063_VECG1</name>
<dbReference type="HOGENOM" id="CLU_066591_1_0_0"/>
<dbReference type="PANTHER" id="PTHR11547">
    <property type="entry name" value="ARGININE OR CREATINE KINASE"/>
    <property type="match status" value="1"/>
</dbReference>
<organism evidence="7 8">
    <name type="scientific">Vecturithrix granuli</name>
    <dbReference type="NCBI Taxonomy" id="1499967"/>
    <lineage>
        <taxon>Bacteria</taxon>
        <taxon>Candidatus Moduliflexota</taxon>
        <taxon>Candidatus Vecturitrichia</taxon>
        <taxon>Candidatus Vecturitrichales</taxon>
        <taxon>Candidatus Vecturitrichaceae</taxon>
        <taxon>Candidatus Vecturithrix</taxon>
    </lineage>
</organism>
<dbReference type="GO" id="GO:0046314">
    <property type="term" value="P:phosphocreatine biosynthetic process"/>
    <property type="evidence" value="ECO:0007669"/>
    <property type="project" value="InterPro"/>
</dbReference>
<dbReference type="GO" id="GO:0005524">
    <property type="term" value="F:ATP binding"/>
    <property type="evidence" value="ECO:0007669"/>
    <property type="project" value="UniProtKB-UniRule"/>
</dbReference>
<dbReference type="SUPFAM" id="SSF55931">
    <property type="entry name" value="Glutamine synthetase/guanido kinase"/>
    <property type="match status" value="1"/>
</dbReference>
<keyword evidence="1 5" id="KW-0808">Transferase</keyword>